<dbReference type="RefSeq" id="XP_028473902.1">
    <property type="nucleotide sequence ID" value="XM_028617439.1"/>
</dbReference>
<accession>A0A427XIN9</accession>
<dbReference type="GeneID" id="39586204"/>
<organism evidence="1 2">
    <name type="scientific">Apiotrichum porosum</name>
    <dbReference type="NCBI Taxonomy" id="105984"/>
    <lineage>
        <taxon>Eukaryota</taxon>
        <taxon>Fungi</taxon>
        <taxon>Dikarya</taxon>
        <taxon>Basidiomycota</taxon>
        <taxon>Agaricomycotina</taxon>
        <taxon>Tremellomycetes</taxon>
        <taxon>Trichosporonales</taxon>
        <taxon>Trichosporonaceae</taxon>
        <taxon>Apiotrichum</taxon>
    </lineage>
</organism>
<reference evidence="1 2" key="1">
    <citation type="submission" date="2018-11" db="EMBL/GenBank/DDBJ databases">
        <title>Genome sequence of Apiotrichum porosum DSM 27194.</title>
        <authorList>
            <person name="Aliyu H."/>
            <person name="Gorte O."/>
            <person name="Ochsenreither K."/>
        </authorList>
    </citation>
    <scope>NUCLEOTIDE SEQUENCE [LARGE SCALE GENOMIC DNA]</scope>
    <source>
        <strain evidence="1 2">DSM 27194</strain>
    </source>
</reference>
<dbReference type="EMBL" id="RSCE01000011">
    <property type="protein sequence ID" value="RSH78755.1"/>
    <property type="molecule type" value="Genomic_DNA"/>
</dbReference>
<dbReference type="AlphaFoldDB" id="A0A427XIN9"/>
<gene>
    <name evidence="1" type="ORF">EHS24_001661</name>
</gene>
<evidence type="ECO:0000313" key="1">
    <source>
        <dbReference type="EMBL" id="RSH78755.1"/>
    </source>
</evidence>
<evidence type="ECO:0000313" key="2">
    <source>
        <dbReference type="Proteomes" id="UP000279236"/>
    </source>
</evidence>
<protein>
    <submittedName>
        <fullName evidence="1">Uncharacterized protein</fullName>
    </submittedName>
</protein>
<proteinExistence type="predicted"/>
<dbReference type="Proteomes" id="UP000279236">
    <property type="component" value="Unassembled WGS sequence"/>
</dbReference>
<sequence length="326" mass="36332">MPLQPQEPTHLDTPGFTGILHLLLEYADDILLLRLLNRSARDGIDAKLWSHIVLNEATIQLPQGFISAAKYTFDGPPSADDDTAAQVLRLPLNDHVVARFLPFARIVDPSTASGLPTRHLVTSTNMPRLTTVRLMPEWDAGESQLDIFDAPEYIIYATCRHPCGIVDRSRAYPPSLKRLVINVLVDTSEGIWPEGVDLAPGYPDDMHCTVIFRDASSATPLGPDRWYWSAYRPPAMGTFRPLAKAMTEQGRRLAVTFVNFELLRPEWLGMQEDATVLGHEYLRLLVAAEAPRSEVAPSWAEGVEFLTVAEYISKVGRERFALETGV</sequence>
<name>A0A427XIN9_9TREE</name>
<comment type="caution">
    <text evidence="1">The sequence shown here is derived from an EMBL/GenBank/DDBJ whole genome shotgun (WGS) entry which is preliminary data.</text>
</comment>
<keyword evidence="2" id="KW-1185">Reference proteome</keyword>